<dbReference type="RefSeq" id="WP_106350969.1">
    <property type="nucleotide sequence ID" value="NZ_PVUE01000027.1"/>
</dbReference>
<evidence type="ECO:0000256" key="6">
    <source>
        <dbReference type="SAM" id="Phobius"/>
    </source>
</evidence>
<keyword evidence="3 6" id="KW-0812">Transmembrane</keyword>
<dbReference type="InterPro" id="IPR001123">
    <property type="entry name" value="LeuE-type"/>
</dbReference>
<dbReference type="PANTHER" id="PTHR30086:SF20">
    <property type="entry name" value="ARGININE EXPORTER PROTEIN ARGO-RELATED"/>
    <property type="match status" value="1"/>
</dbReference>
<dbReference type="EMBL" id="PVUE01000027">
    <property type="protein sequence ID" value="PRZ31667.1"/>
    <property type="molecule type" value="Genomic_DNA"/>
</dbReference>
<comment type="caution">
    <text evidence="7">The sequence shown here is derived from an EMBL/GenBank/DDBJ whole genome shotgun (WGS) entry which is preliminary data.</text>
</comment>
<keyword evidence="5 6" id="KW-0472">Membrane</keyword>
<feature type="transmembrane region" description="Helical" evidence="6">
    <location>
        <begin position="40"/>
        <end position="64"/>
    </location>
</feature>
<evidence type="ECO:0000256" key="5">
    <source>
        <dbReference type="ARBA" id="ARBA00023136"/>
    </source>
</evidence>
<evidence type="ECO:0000256" key="3">
    <source>
        <dbReference type="ARBA" id="ARBA00022692"/>
    </source>
</evidence>
<protein>
    <submittedName>
        <fullName evidence="7">Threonine/homoserine/homoserine lactone efflux protein</fullName>
    </submittedName>
</protein>
<feature type="transmembrane region" description="Helical" evidence="6">
    <location>
        <begin position="111"/>
        <end position="135"/>
    </location>
</feature>
<keyword evidence="2" id="KW-1003">Cell membrane</keyword>
<proteinExistence type="predicted"/>
<dbReference type="PIRSF" id="PIRSF006324">
    <property type="entry name" value="LeuE"/>
    <property type="match status" value="1"/>
</dbReference>
<feature type="transmembrane region" description="Helical" evidence="6">
    <location>
        <begin position="147"/>
        <end position="171"/>
    </location>
</feature>
<feature type="transmembrane region" description="Helical" evidence="6">
    <location>
        <begin position="6"/>
        <end position="28"/>
    </location>
</feature>
<evidence type="ECO:0000256" key="1">
    <source>
        <dbReference type="ARBA" id="ARBA00004651"/>
    </source>
</evidence>
<evidence type="ECO:0000256" key="2">
    <source>
        <dbReference type="ARBA" id="ARBA00022475"/>
    </source>
</evidence>
<dbReference type="PANTHER" id="PTHR30086">
    <property type="entry name" value="ARGININE EXPORTER PROTEIN ARGO"/>
    <property type="match status" value="1"/>
</dbReference>
<dbReference type="OrthoDB" id="3175972at2"/>
<dbReference type="Proteomes" id="UP000237752">
    <property type="component" value="Unassembled WGS sequence"/>
</dbReference>
<comment type="subcellular location">
    <subcellularLocation>
        <location evidence="1">Cell membrane</location>
        <topology evidence="1">Multi-pass membrane protein</topology>
    </subcellularLocation>
</comment>
<dbReference type="GO" id="GO:0015171">
    <property type="term" value="F:amino acid transmembrane transporter activity"/>
    <property type="evidence" value="ECO:0007669"/>
    <property type="project" value="TreeGrafter"/>
</dbReference>
<sequence length="209" mass="22005">MTWNALLSFVLLCLLLNITPGPDTFLILRYALRDVRAGIAAGIGSSMGYLLWAAAIGLGLAALMEQSATAYRIVKIAGGIYLLYLGVVALIRLRRAGGLAKDVMAVERRSLFPALGAGFMSTSLNPKVGLFFIAVVPQFLPAGHAHFMSTMLLGAISALCAALYLVALSLVANRAVAWLRRPKVTKALERTSAGVLAAFGIATLASATQ</sequence>
<dbReference type="AlphaFoldDB" id="A0A2T0Z5N1"/>
<keyword evidence="8" id="KW-1185">Reference proteome</keyword>
<reference evidence="7 8" key="1">
    <citation type="submission" date="2018-03" db="EMBL/GenBank/DDBJ databases">
        <title>Genomic Encyclopedia of Archaeal and Bacterial Type Strains, Phase II (KMG-II): from individual species to whole genera.</title>
        <authorList>
            <person name="Goeker M."/>
        </authorList>
    </citation>
    <scope>NUCLEOTIDE SEQUENCE [LARGE SCALE GENOMIC DNA]</scope>
    <source>
        <strain evidence="7 8">DSM 100065</strain>
    </source>
</reference>
<accession>A0A2T0Z5N1</accession>
<organism evidence="7 8">
    <name type="scientific">Antricoccus suffuscus</name>
    <dbReference type="NCBI Taxonomy" id="1629062"/>
    <lineage>
        <taxon>Bacteria</taxon>
        <taxon>Bacillati</taxon>
        <taxon>Actinomycetota</taxon>
        <taxon>Actinomycetes</taxon>
        <taxon>Geodermatophilales</taxon>
        <taxon>Antricoccaceae</taxon>
        <taxon>Antricoccus</taxon>
    </lineage>
</organism>
<dbReference type="Pfam" id="PF01810">
    <property type="entry name" value="LysE"/>
    <property type="match status" value="1"/>
</dbReference>
<keyword evidence="4 6" id="KW-1133">Transmembrane helix</keyword>
<evidence type="ECO:0000256" key="4">
    <source>
        <dbReference type="ARBA" id="ARBA00022989"/>
    </source>
</evidence>
<gene>
    <name evidence="7" type="ORF">CLV47_1272</name>
</gene>
<feature type="transmembrane region" description="Helical" evidence="6">
    <location>
        <begin position="70"/>
        <end position="91"/>
    </location>
</feature>
<evidence type="ECO:0000313" key="7">
    <source>
        <dbReference type="EMBL" id="PRZ31667.1"/>
    </source>
</evidence>
<evidence type="ECO:0000313" key="8">
    <source>
        <dbReference type="Proteomes" id="UP000237752"/>
    </source>
</evidence>
<dbReference type="GO" id="GO:0005886">
    <property type="term" value="C:plasma membrane"/>
    <property type="evidence" value="ECO:0007669"/>
    <property type="project" value="UniProtKB-SubCell"/>
</dbReference>
<name>A0A2T0Z5N1_9ACTN</name>